<sequence>MPNFFTPEFGPLRGVRVITTGSIIAGPTAGTILADLGAEVIHVERPKVGDTLRVVPPYFEADGKRIGGEFVCVTRNKLSVALDIKSEEGRKIFYELLKHADIFIENLVWLEERYGITDKDMLEANPRLVIVHVSGFGRSEFGGEDEKCGRGSYDIISQAYSGWCKLAAPPGMEVHRLPLYIGDYVTALFGVIGALSAYVYAKETGRGQVVDVAQFEAIARVIEMYYTMYHNLGINREGEGLRVFNTQPYGLYRVKDGWIAIGAIGPGLYQRFIQALAKATGINPADYPYEECAASPEAVNSEKGRELDRIFNEYLMSHTKEEVEKLFNAFRVPCSRVSTPEDVVRDRHWIERGDIIEVLDETTGRLVKQVGIVPKFSETPGRIWRGPPKLGSDTKKVLKGLLNLSDEQIDELKAKGVVDF</sequence>
<dbReference type="Gene3D" id="3.30.1540.10">
    <property type="entry name" value="formyl-coa transferase, domain 3"/>
    <property type="match status" value="1"/>
</dbReference>
<protein>
    <submittedName>
        <fullName evidence="2">Putative acyl-CoA transferase/carnitine dehydratase</fullName>
    </submittedName>
</protein>
<dbReference type="Gene3D" id="3.40.50.10540">
    <property type="entry name" value="Crotonobetainyl-coa:carnitine coa-transferase, domain 1"/>
    <property type="match status" value="1"/>
</dbReference>
<dbReference type="SUPFAM" id="SSF89796">
    <property type="entry name" value="CoA-transferase family III (CaiB/BaiF)"/>
    <property type="match status" value="1"/>
</dbReference>
<dbReference type="InterPro" id="IPR050509">
    <property type="entry name" value="CoA-transferase_III"/>
</dbReference>
<dbReference type="RefSeq" id="WP_010877534.1">
    <property type="nucleotide sequence ID" value="NZ_CP006577.1"/>
</dbReference>
<reference evidence="2 3" key="1">
    <citation type="submission" date="2013-07" db="EMBL/GenBank/DDBJ databases">
        <title>Genome of Archaeoglobus fulgidus.</title>
        <authorList>
            <person name="Fiebig A."/>
            <person name="Birkeland N.-K."/>
        </authorList>
    </citation>
    <scope>NUCLEOTIDE SEQUENCE [LARGE SCALE GENOMIC DNA]</scope>
    <source>
        <strain evidence="2 3">DSM 8774</strain>
    </source>
</reference>
<dbReference type="PANTHER" id="PTHR48228">
    <property type="entry name" value="SUCCINYL-COA--D-CITRAMALATE COA-TRANSFERASE"/>
    <property type="match status" value="1"/>
</dbReference>
<dbReference type="EMBL" id="CP006577">
    <property type="protein sequence ID" value="AIG96864.1"/>
    <property type="molecule type" value="Genomic_DNA"/>
</dbReference>
<dbReference type="GO" id="GO:0016740">
    <property type="term" value="F:transferase activity"/>
    <property type="evidence" value="ECO:0007669"/>
    <property type="project" value="UniProtKB-KW"/>
</dbReference>
<dbReference type="AlphaFoldDB" id="A0A075WCB0"/>
<evidence type="ECO:0000313" key="3">
    <source>
        <dbReference type="Proteomes" id="UP000028501"/>
    </source>
</evidence>
<dbReference type="Pfam" id="PF02515">
    <property type="entry name" value="CoA_transf_3"/>
    <property type="match status" value="1"/>
</dbReference>
<dbReference type="InterPro" id="IPR003673">
    <property type="entry name" value="CoA-Trfase_fam_III"/>
</dbReference>
<dbReference type="KEGG" id="afg:AFULGI_00000180"/>
<gene>
    <name evidence="2" type="ORF">AFULGI_00000180</name>
</gene>
<proteinExistence type="predicted"/>
<evidence type="ECO:0000313" key="2">
    <source>
        <dbReference type="EMBL" id="AIG96864.1"/>
    </source>
</evidence>
<evidence type="ECO:0000256" key="1">
    <source>
        <dbReference type="ARBA" id="ARBA00022679"/>
    </source>
</evidence>
<dbReference type="PANTHER" id="PTHR48228:SF6">
    <property type="entry name" value="L-CARNITINE COA-TRANSFERASE"/>
    <property type="match status" value="1"/>
</dbReference>
<dbReference type="InterPro" id="IPR044855">
    <property type="entry name" value="CoA-Trfase_III_dom3_sf"/>
</dbReference>
<accession>A0A075WCB0</accession>
<dbReference type="InterPro" id="IPR023606">
    <property type="entry name" value="CoA-Trfase_III_dom_1_sf"/>
</dbReference>
<keyword evidence="1 2" id="KW-0808">Transferase</keyword>
<dbReference type="Proteomes" id="UP000028501">
    <property type="component" value="Chromosome"/>
</dbReference>
<dbReference type="GeneID" id="24793580"/>
<organism evidence="2 3">
    <name type="scientific">Archaeoglobus fulgidus DSM 8774</name>
    <dbReference type="NCBI Taxonomy" id="1344584"/>
    <lineage>
        <taxon>Archaea</taxon>
        <taxon>Methanobacteriati</taxon>
        <taxon>Methanobacteriota</taxon>
        <taxon>Archaeoglobi</taxon>
        <taxon>Archaeoglobales</taxon>
        <taxon>Archaeoglobaceae</taxon>
        <taxon>Archaeoglobus</taxon>
    </lineage>
</organism>
<dbReference type="HOGENOM" id="CLU_033975_2_0_2"/>
<name>A0A075WCB0_ARCFL</name>